<keyword evidence="17" id="KW-1185">Reference proteome</keyword>
<evidence type="ECO:0000313" key="16">
    <source>
        <dbReference type="EMBL" id="MBH8578642.1"/>
    </source>
</evidence>
<dbReference type="InterPro" id="IPR000531">
    <property type="entry name" value="Beta-barrel_TonB"/>
</dbReference>
<evidence type="ECO:0000259" key="13">
    <source>
        <dbReference type="Pfam" id="PF00593"/>
    </source>
</evidence>
<feature type="domain" description="TonB-dependent receptor-like beta-barrel" evidence="13">
    <location>
        <begin position="167"/>
        <end position="597"/>
    </location>
</feature>
<keyword evidence="3 11" id="KW-1134">Transmembrane beta strand</keyword>
<evidence type="ECO:0000256" key="8">
    <source>
        <dbReference type="ARBA" id="ARBA00023077"/>
    </source>
</evidence>
<name>A0A510XC73_9GAMM</name>
<dbReference type="GO" id="GO:0006826">
    <property type="term" value="P:iron ion transport"/>
    <property type="evidence" value="ECO:0007669"/>
    <property type="project" value="UniProtKB-KW"/>
</dbReference>
<evidence type="ECO:0000256" key="2">
    <source>
        <dbReference type="ARBA" id="ARBA00022448"/>
    </source>
</evidence>
<feature type="domain" description="TonB-dependent receptor plug" evidence="14">
    <location>
        <begin position="13"/>
        <end position="118"/>
    </location>
</feature>
<evidence type="ECO:0000256" key="4">
    <source>
        <dbReference type="ARBA" id="ARBA00022496"/>
    </source>
</evidence>
<protein>
    <submittedName>
        <fullName evidence="15">TonB-dependent receptor</fullName>
    </submittedName>
</protein>
<dbReference type="EMBL" id="JAEDAF010000001">
    <property type="protein sequence ID" value="MBH8578642.1"/>
    <property type="molecule type" value="Genomic_DNA"/>
</dbReference>
<dbReference type="PANTHER" id="PTHR32552">
    <property type="entry name" value="FERRICHROME IRON RECEPTOR-RELATED"/>
    <property type="match status" value="1"/>
</dbReference>
<keyword evidence="2 11" id="KW-0813">Transport</keyword>
<dbReference type="Proteomes" id="UP000651738">
    <property type="component" value="Unassembled WGS sequence"/>
</dbReference>
<dbReference type="GO" id="GO:0009279">
    <property type="term" value="C:cell outer membrane"/>
    <property type="evidence" value="ECO:0007669"/>
    <property type="project" value="UniProtKB-SubCell"/>
</dbReference>
<evidence type="ECO:0000256" key="1">
    <source>
        <dbReference type="ARBA" id="ARBA00004571"/>
    </source>
</evidence>
<dbReference type="EMBL" id="BJUK01000003">
    <property type="protein sequence ID" value="GEK46120.1"/>
    <property type="molecule type" value="Genomic_DNA"/>
</dbReference>
<sequence>MTVTANKIEQWLEEVPASLSLFHGDDLRDAMVEDLAGAARRTPSFGFQPIGQSGTNLPVVRGLTSHVTAFSSSMLMLVDGVPTLMGQGFEHNLLGVERVEVLRGPQSTLYGRNADAGVLNIHTRQPGGESYARFDAALGSRDKRSLRFDLGGKLVTDSLSASFAGEWREQDGFIDNPHRGRTEDNRERYAGRAALRWTPSPSSDVTLRYARQAYRDGGAQWGRVDAPWREVHSGTASWNRSSGRVLALDIEHELTENLHFRSLSARHDFHDHVRQDADFQPLDRLHVERDHHLSTLSQEFRLESVGSRHQWLLGLYADRDDHELGFRQQTPFGMQHTDVDLGGDSRALFGQWTQALAPDWSLTLGGRIERNRISLTAEDGGRQERDWRRFTPKVALQHEWSSDTRLYASYAEGFRAGGFNAFARADGFPAYDPQRVASYEVGLKGWALDRRLRYAAAAYWMDINDMQVQQITQPGVVHITNAAEAYSTGLELEADYLLGTHWSLQAALGVNRTRFREFQDLAGDHRGNHNPFAPDLDGYLGLRYDAPSGWYAQAGLSGVGRTYLDAANDHRRDAYGRLDLSAGYRHRQYGITAYVDNATDERYDAVGFLNGMARVYSEPRELGLRVSVDL</sequence>
<keyword evidence="7" id="KW-0406">Ion transport</keyword>
<evidence type="ECO:0000256" key="5">
    <source>
        <dbReference type="ARBA" id="ARBA00022692"/>
    </source>
</evidence>
<dbReference type="Gene3D" id="2.40.170.20">
    <property type="entry name" value="TonB-dependent receptor, beta-barrel domain"/>
    <property type="match status" value="1"/>
</dbReference>
<evidence type="ECO:0000256" key="12">
    <source>
        <dbReference type="RuleBase" id="RU003357"/>
    </source>
</evidence>
<dbReference type="InterPro" id="IPR039426">
    <property type="entry name" value="TonB-dep_rcpt-like"/>
</dbReference>
<comment type="caution">
    <text evidence="15">The sequence shown here is derived from an EMBL/GenBank/DDBJ whole genome shotgun (WGS) entry which is preliminary data.</text>
</comment>
<dbReference type="Pfam" id="PF07715">
    <property type="entry name" value="Plug"/>
    <property type="match status" value="1"/>
</dbReference>
<reference evidence="16 18" key="2">
    <citation type="submission" date="2020-12" db="EMBL/GenBank/DDBJ databases">
        <title>Draft genome sequence of Halomonas pacifica strain CARE-V15.</title>
        <authorList>
            <person name="Vignesh N."/>
            <person name="Thabitha A."/>
            <person name="Saravanan R."/>
            <person name="Manigandan V."/>
        </authorList>
    </citation>
    <scope>NUCLEOTIDE SEQUENCE [LARGE SCALE GENOMIC DNA]</scope>
    <source>
        <strain evidence="16 18">CARE-V15</strain>
    </source>
</reference>
<keyword evidence="5 11" id="KW-0812">Transmembrane</keyword>
<gene>
    <name evidence="15" type="ORF">HPA02_04030</name>
    <name evidence="16" type="ORF">I7V36_00910</name>
</gene>
<keyword evidence="8 12" id="KW-0798">TonB box</keyword>
<dbReference type="PROSITE" id="PS52016">
    <property type="entry name" value="TONB_DEPENDENT_REC_3"/>
    <property type="match status" value="1"/>
</dbReference>
<keyword evidence="9 11" id="KW-0472">Membrane</keyword>
<dbReference type="Proteomes" id="UP000321275">
    <property type="component" value="Unassembled WGS sequence"/>
</dbReference>
<dbReference type="InterPro" id="IPR012910">
    <property type="entry name" value="Plug_dom"/>
</dbReference>
<dbReference type="AlphaFoldDB" id="A0A510XC73"/>
<accession>A0A510XC73</accession>
<evidence type="ECO:0000259" key="14">
    <source>
        <dbReference type="Pfam" id="PF07715"/>
    </source>
</evidence>
<reference evidence="15 17" key="1">
    <citation type="submission" date="2019-07" db="EMBL/GenBank/DDBJ databases">
        <title>Whole genome shotgun sequence of Halomonas pacifica NBRC 102220.</title>
        <authorList>
            <person name="Hosoyama A."/>
            <person name="Uohara A."/>
            <person name="Ohji S."/>
            <person name="Ichikawa N."/>
        </authorList>
    </citation>
    <scope>NUCLEOTIDE SEQUENCE [LARGE SCALE GENOMIC DNA]</scope>
    <source>
        <strain evidence="15 17">NBRC 102220</strain>
    </source>
</reference>
<proteinExistence type="inferred from homology"/>
<keyword evidence="15" id="KW-0675">Receptor</keyword>
<evidence type="ECO:0000256" key="3">
    <source>
        <dbReference type="ARBA" id="ARBA00022452"/>
    </source>
</evidence>
<evidence type="ECO:0000256" key="7">
    <source>
        <dbReference type="ARBA" id="ARBA00023065"/>
    </source>
</evidence>
<evidence type="ECO:0000256" key="6">
    <source>
        <dbReference type="ARBA" id="ARBA00023004"/>
    </source>
</evidence>
<dbReference type="RefSeq" id="WP_198056713.1">
    <property type="nucleotide sequence ID" value="NZ_BJUK01000003.1"/>
</dbReference>
<organism evidence="15 17">
    <name type="scientific">Bisbaumannia pacifica</name>
    <dbReference type="NCBI Taxonomy" id="77098"/>
    <lineage>
        <taxon>Bacteria</taxon>
        <taxon>Pseudomonadati</taxon>
        <taxon>Pseudomonadota</taxon>
        <taxon>Gammaproteobacteria</taxon>
        <taxon>Oceanospirillales</taxon>
        <taxon>Halomonadaceae</taxon>
        <taxon>Bisbaumannia</taxon>
    </lineage>
</organism>
<dbReference type="CDD" id="cd01347">
    <property type="entry name" value="ligand_gated_channel"/>
    <property type="match status" value="1"/>
</dbReference>
<dbReference type="Pfam" id="PF00593">
    <property type="entry name" value="TonB_dep_Rec_b-barrel"/>
    <property type="match status" value="1"/>
</dbReference>
<keyword evidence="10 11" id="KW-0998">Cell outer membrane</keyword>
<comment type="subcellular location">
    <subcellularLocation>
        <location evidence="1 11">Cell outer membrane</location>
        <topology evidence="1 11">Multi-pass membrane protein</topology>
    </subcellularLocation>
</comment>
<evidence type="ECO:0000256" key="11">
    <source>
        <dbReference type="PROSITE-ProRule" id="PRU01360"/>
    </source>
</evidence>
<dbReference type="SUPFAM" id="SSF56935">
    <property type="entry name" value="Porins"/>
    <property type="match status" value="1"/>
</dbReference>
<evidence type="ECO:0000256" key="9">
    <source>
        <dbReference type="ARBA" id="ARBA00023136"/>
    </source>
</evidence>
<comment type="similarity">
    <text evidence="11 12">Belongs to the TonB-dependent receptor family.</text>
</comment>
<evidence type="ECO:0000313" key="15">
    <source>
        <dbReference type="EMBL" id="GEK46120.1"/>
    </source>
</evidence>
<evidence type="ECO:0000313" key="18">
    <source>
        <dbReference type="Proteomes" id="UP000651738"/>
    </source>
</evidence>
<dbReference type="InterPro" id="IPR036942">
    <property type="entry name" value="Beta-barrel_TonB_sf"/>
</dbReference>
<dbReference type="PANTHER" id="PTHR32552:SF81">
    <property type="entry name" value="TONB-DEPENDENT OUTER MEMBRANE RECEPTOR"/>
    <property type="match status" value="1"/>
</dbReference>
<evidence type="ECO:0000256" key="10">
    <source>
        <dbReference type="ARBA" id="ARBA00023237"/>
    </source>
</evidence>
<keyword evidence="4" id="KW-0410">Iron transport</keyword>
<evidence type="ECO:0000313" key="17">
    <source>
        <dbReference type="Proteomes" id="UP000321275"/>
    </source>
</evidence>
<keyword evidence="6" id="KW-0408">Iron</keyword>